<dbReference type="EMBL" id="CAJVCE010000026">
    <property type="protein sequence ID" value="CAG7655626.1"/>
    <property type="molecule type" value="Genomic_DNA"/>
</dbReference>
<evidence type="ECO:0000313" key="3">
    <source>
        <dbReference type="Proteomes" id="UP000730618"/>
    </source>
</evidence>
<sequence>MKKPNSSDNPWRAVALTSAIGIDLAVCLGAGYYVGDYFSQLMGGGVMWILGGFLLGLGSAIGSIYFMIKYYGGL</sequence>
<keyword evidence="1" id="KW-0472">Membrane</keyword>
<organism evidence="2 3">
    <name type="scientific">Paenibacillus allorhizosphaerae</name>
    <dbReference type="NCBI Taxonomy" id="2849866"/>
    <lineage>
        <taxon>Bacteria</taxon>
        <taxon>Bacillati</taxon>
        <taxon>Bacillota</taxon>
        <taxon>Bacilli</taxon>
        <taxon>Bacillales</taxon>
        <taxon>Paenibacillaceae</taxon>
        <taxon>Paenibacillus</taxon>
    </lineage>
</organism>
<feature type="transmembrane region" description="Helical" evidence="1">
    <location>
        <begin position="12"/>
        <end position="34"/>
    </location>
</feature>
<keyword evidence="1" id="KW-0812">Transmembrane</keyword>
<keyword evidence="1" id="KW-1133">Transmembrane helix</keyword>
<dbReference type="Proteomes" id="UP000730618">
    <property type="component" value="Unassembled WGS sequence"/>
</dbReference>
<keyword evidence="3" id="KW-1185">Reference proteome</keyword>
<evidence type="ECO:0000313" key="2">
    <source>
        <dbReference type="EMBL" id="CAG7655626.1"/>
    </source>
</evidence>
<name>A0ABM8VRR4_9BACL</name>
<protein>
    <recommendedName>
        <fullName evidence="4">AtpZ/AtpI family protein</fullName>
    </recommendedName>
</protein>
<feature type="transmembrane region" description="Helical" evidence="1">
    <location>
        <begin position="46"/>
        <end position="68"/>
    </location>
</feature>
<accession>A0ABM8VRR4</accession>
<comment type="caution">
    <text evidence="2">The sequence shown here is derived from an EMBL/GenBank/DDBJ whole genome shotgun (WGS) entry which is preliminary data.</text>
</comment>
<evidence type="ECO:0000256" key="1">
    <source>
        <dbReference type="SAM" id="Phobius"/>
    </source>
</evidence>
<dbReference type="RefSeq" id="WP_218102357.1">
    <property type="nucleotide sequence ID" value="NZ_CAJVCE010000026.1"/>
</dbReference>
<reference evidence="2 3" key="1">
    <citation type="submission" date="2021-06" db="EMBL/GenBank/DDBJ databases">
        <authorList>
            <person name="Criscuolo A."/>
        </authorList>
    </citation>
    <scope>NUCLEOTIDE SEQUENCE [LARGE SCALE GENOMIC DNA]</scope>
    <source>
        <strain evidence="3">CIP 111802</strain>
    </source>
</reference>
<evidence type="ECO:0008006" key="4">
    <source>
        <dbReference type="Google" id="ProtNLM"/>
    </source>
</evidence>
<proteinExistence type="predicted"/>
<gene>
    <name evidence="2" type="ORF">PAECIP111802_06164</name>
</gene>